<keyword evidence="2" id="KW-1185">Reference proteome</keyword>
<evidence type="ECO:0000313" key="2">
    <source>
        <dbReference type="Proteomes" id="UP000276232"/>
    </source>
</evidence>
<comment type="caution">
    <text evidence="1">The sequence shown here is derived from an EMBL/GenBank/DDBJ whole genome shotgun (WGS) entry which is preliminary data.</text>
</comment>
<reference evidence="1 2" key="1">
    <citation type="journal article" date="2015" name="Stand. Genomic Sci.">
        <title>Genomic Encyclopedia of Bacterial and Archaeal Type Strains, Phase III: the genomes of soil and plant-associated and newly described type strains.</title>
        <authorList>
            <person name="Whitman W.B."/>
            <person name="Woyke T."/>
            <person name="Klenk H.P."/>
            <person name="Zhou Y."/>
            <person name="Lilburn T.G."/>
            <person name="Beck B.J."/>
            <person name="De Vos P."/>
            <person name="Vandamme P."/>
            <person name="Eisen J.A."/>
            <person name="Garrity G."/>
            <person name="Hugenholtz P."/>
            <person name="Kyrpides N.C."/>
        </authorList>
    </citation>
    <scope>NUCLEOTIDE SEQUENCE [LARGE SCALE GENOMIC DNA]</scope>
    <source>
        <strain evidence="1 2">CECT 7306</strain>
    </source>
</reference>
<dbReference type="OrthoDB" id="3541280at2"/>
<sequence>MTALALRGADAVRRGAAGVRWYVTSLMGDTAYARYCAHLRRDHADAPVPTEREYWRARHAAADARPGARCC</sequence>
<dbReference type="InParanoid" id="A0A3N1HMP2"/>
<protein>
    <submittedName>
        <fullName evidence="1">Uncharacterized short protein YbdD (DUF466 family)</fullName>
    </submittedName>
</protein>
<evidence type="ECO:0000313" key="1">
    <source>
        <dbReference type="EMBL" id="ROP43797.1"/>
    </source>
</evidence>
<proteinExistence type="predicted"/>
<dbReference type="Proteomes" id="UP000276232">
    <property type="component" value="Unassembled WGS sequence"/>
</dbReference>
<dbReference type="InterPro" id="IPR007423">
    <property type="entry name" value="Sel_put"/>
</dbReference>
<name>A0A3N1HMP2_9ACTN</name>
<organism evidence="1 2">
    <name type="scientific">Pseudokineococcus lusitanus</name>
    <dbReference type="NCBI Taxonomy" id="763993"/>
    <lineage>
        <taxon>Bacteria</taxon>
        <taxon>Bacillati</taxon>
        <taxon>Actinomycetota</taxon>
        <taxon>Actinomycetes</taxon>
        <taxon>Kineosporiales</taxon>
        <taxon>Kineosporiaceae</taxon>
        <taxon>Pseudokineococcus</taxon>
    </lineage>
</organism>
<dbReference type="AlphaFoldDB" id="A0A3N1HMP2"/>
<dbReference type="Pfam" id="PF04328">
    <property type="entry name" value="Sel_put"/>
    <property type="match status" value="1"/>
</dbReference>
<accession>A0A3N1HMP2</accession>
<gene>
    <name evidence="1" type="ORF">EDC03_1393</name>
</gene>
<dbReference type="EMBL" id="RJKN01000003">
    <property type="protein sequence ID" value="ROP43797.1"/>
    <property type="molecule type" value="Genomic_DNA"/>
</dbReference>